<dbReference type="PROSITE" id="PS51161">
    <property type="entry name" value="ATP_CONE"/>
    <property type="match status" value="1"/>
</dbReference>
<dbReference type="KEGG" id="acom:CEW83_20780"/>
<feature type="region of interest" description="Disordered" evidence="9">
    <location>
        <begin position="148"/>
        <end position="170"/>
    </location>
</feature>
<comment type="function">
    <text evidence="8">Negatively regulates transcription of bacterial ribonucleotide reductase nrd genes and operons by binding to NrdR-boxes.</text>
</comment>
<evidence type="ECO:0000256" key="3">
    <source>
        <dbReference type="ARBA" id="ARBA00022771"/>
    </source>
</evidence>
<evidence type="ECO:0000256" key="5">
    <source>
        <dbReference type="ARBA" id="ARBA00023015"/>
    </source>
</evidence>
<keyword evidence="2 8" id="KW-0547">Nucleotide-binding</keyword>
<evidence type="ECO:0000256" key="6">
    <source>
        <dbReference type="ARBA" id="ARBA00023125"/>
    </source>
</evidence>
<dbReference type="GO" id="GO:0005524">
    <property type="term" value="F:ATP binding"/>
    <property type="evidence" value="ECO:0007669"/>
    <property type="project" value="UniProtKB-UniRule"/>
</dbReference>
<keyword evidence="5 8" id="KW-0805">Transcription regulation</keyword>
<dbReference type="InterPro" id="IPR055173">
    <property type="entry name" value="NrdR-like_N"/>
</dbReference>
<protein>
    <recommendedName>
        <fullName evidence="8">Transcriptional repressor NrdR</fullName>
    </recommendedName>
</protein>
<keyword evidence="12" id="KW-1185">Reference proteome</keyword>
<dbReference type="Pfam" id="PF22811">
    <property type="entry name" value="Zn_ribbon_NrdR"/>
    <property type="match status" value="1"/>
</dbReference>
<dbReference type="RefSeq" id="WP_108951068.1">
    <property type="nucleotide sequence ID" value="NZ_CP022187.1"/>
</dbReference>
<feature type="zinc finger region" evidence="8">
    <location>
        <begin position="3"/>
        <end position="34"/>
    </location>
</feature>
<dbReference type="Pfam" id="PF03477">
    <property type="entry name" value="ATP-cone"/>
    <property type="match status" value="1"/>
</dbReference>
<keyword evidence="8" id="KW-0862">Zinc</keyword>
<evidence type="ECO:0000313" key="12">
    <source>
        <dbReference type="Proteomes" id="UP000244930"/>
    </source>
</evidence>
<dbReference type="HAMAP" id="MF_00440">
    <property type="entry name" value="NrdR"/>
    <property type="match status" value="1"/>
</dbReference>
<dbReference type="GO" id="GO:0003677">
    <property type="term" value="F:DNA binding"/>
    <property type="evidence" value="ECO:0007669"/>
    <property type="project" value="UniProtKB-KW"/>
</dbReference>
<evidence type="ECO:0000259" key="10">
    <source>
        <dbReference type="PROSITE" id="PS51161"/>
    </source>
</evidence>
<evidence type="ECO:0000256" key="7">
    <source>
        <dbReference type="ARBA" id="ARBA00023163"/>
    </source>
</evidence>
<keyword evidence="1 8" id="KW-0678">Repressor</keyword>
<evidence type="ECO:0000256" key="1">
    <source>
        <dbReference type="ARBA" id="ARBA00022491"/>
    </source>
</evidence>
<evidence type="ECO:0000256" key="4">
    <source>
        <dbReference type="ARBA" id="ARBA00022840"/>
    </source>
</evidence>
<dbReference type="Proteomes" id="UP000244930">
    <property type="component" value="Chromosome"/>
</dbReference>
<reference evidence="11 12" key="1">
    <citation type="submission" date="2017-06" db="EMBL/GenBank/DDBJ databases">
        <title>Azoarcus.</title>
        <authorList>
            <person name="Woo J.-H."/>
            <person name="Kim H.-S."/>
        </authorList>
    </citation>
    <scope>NUCLEOTIDE SEQUENCE [LARGE SCALE GENOMIC DNA]</scope>
    <source>
        <strain evidence="11 12">TSPY31</strain>
    </source>
</reference>
<dbReference type="InterPro" id="IPR003796">
    <property type="entry name" value="RNR_NrdR-like"/>
</dbReference>
<accession>A0A2U8GVB9</accession>
<dbReference type="PANTHER" id="PTHR30455:SF2">
    <property type="entry name" value="TRANSCRIPTIONAL REPRESSOR NRDR"/>
    <property type="match status" value="1"/>
</dbReference>
<comment type="similarity">
    <text evidence="8">Belongs to the NrdR family.</text>
</comment>
<evidence type="ECO:0000256" key="9">
    <source>
        <dbReference type="SAM" id="MobiDB-lite"/>
    </source>
</evidence>
<name>A0A2U8GVB9_9RHOO</name>
<proteinExistence type="inferred from homology"/>
<keyword evidence="6 8" id="KW-0238">DNA-binding</keyword>
<dbReference type="PANTHER" id="PTHR30455">
    <property type="entry name" value="TRANSCRIPTIONAL REPRESSOR NRDR"/>
    <property type="match status" value="1"/>
</dbReference>
<dbReference type="GO" id="GO:0045892">
    <property type="term" value="P:negative regulation of DNA-templated transcription"/>
    <property type="evidence" value="ECO:0007669"/>
    <property type="project" value="UniProtKB-UniRule"/>
</dbReference>
<comment type="cofactor">
    <cofactor evidence="8">
        <name>Zn(2+)</name>
        <dbReference type="ChEBI" id="CHEBI:29105"/>
    </cofactor>
    <text evidence="8">Binds 1 zinc ion.</text>
</comment>
<evidence type="ECO:0000256" key="8">
    <source>
        <dbReference type="HAMAP-Rule" id="MF_00440"/>
    </source>
</evidence>
<keyword evidence="4 8" id="KW-0067">ATP-binding</keyword>
<keyword evidence="3 8" id="KW-0863">Zinc-finger</keyword>
<evidence type="ECO:0000313" key="11">
    <source>
        <dbReference type="EMBL" id="AWI77370.1"/>
    </source>
</evidence>
<feature type="region of interest" description="Disordered" evidence="9">
    <location>
        <begin position="1"/>
        <end position="21"/>
    </location>
</feature>
<dbReference type="AlphaFoldDB" id="A0A2U8GVB9"/>
<dbReference type="InterPro" id="IPR005144">
    <property type="entry name" value="ATP-cone_dom"/>
</dbReference>
<feature type="domain" description="ATP-cone" evidence="10">
    <location>
        <begin position="49"/>
        <end position="139"/>
    </location>
</feature>
<dbReference type="NCBIfam" id="TIGR00244">
    <property type="entry name" value="transcriptional regulator NrdR"/>
    <property type="match status" value="1"/>
</dbReference>
<gene>
    <name evidence="8" type="primary">nrdR</name>
    <name evidence="11" type="ORF">CEW83_20780</name>
</gene>
<keyword evidence="8" id="KW-0479">Metal-binding</keyword>
<evidence type="ECO:0000256" key="2">
    <source>
        <dbReference type="ARBA" id="ARBA00022741"/>
    </source>
</evidence>
<keyword evidence="7 8" id="KW-0804">Transcription</keyword>
<organism evidence="11 12">
    <name type="scientific">Parazoarcus communis</name>
    <dbReference type="NCBI Taxonomy" id="41977"/>
    <lineage>
        <taxon>Bacteria</taxon>
        <taxon>Pseudomonadati</taxon>
        <taxon>Pseudomonadota</taxon>
        <taxon>Betaproteobacteria</taxon>
        <taxon>Rhodocyclales</taxon>
        <taxon>Zoogloeaceae</taxon>
        <taxon>Parazoarcus</taxon>
    </lineage>
</organism>
<sequence length="170" mass="19483">MKCPFCGDPNTQVTDTRENDDGDVVRRRRRCMHCDKRFTTYERIDLKMPHIVKRNGSRTDFDHAKLSGSMKLSLRKRPVTTEALEAAVDRIEARLLSMGENEVASEKIGELVMKELKKLDKVAYIRFASVYRNFADVDEFSEVIREVQPRSKRARGSATPADPENDLFGS</sequence>
<dbReference type="GO" id="GO:0008270">
    <property type="term" value="F:zinc ion binding"/>
    <property type="evidence" value="ECO:0007669"/>
    <property type="project" value="UniProtKB-UniRule"/>
</dbReference>
<dbReference type="EMBL" id="CP022187">
    <property type="protein sequence ID" value="AWI77370.1"/>
    <property type="molecule type" value="Genomic_DNA"/>
</dbReference>